<dbReference type="InterPro" id="IPR020843">
    <property type="entry name" value="ER"/>
</dbReference>
<gene>
    <name evidence="2" type="ORF">EBN88_03915</name>
</gene>
<name>A0A3M2M688_9ACTN</name>
<reference evidence="2 3" key="1">
    <citation type="submission" date="2018-10" db="EMBL/GenBank/DDBJ databases">
        <title>Isolation, diversity and antifungal activity of actinobacteria from wheat.</title>
        <authorList>
            <person name="Han C."/>
        </authorList>
    </citation>
    <scope>NUCLEOTIDE SEQUENCE [LARGE SCALE GENOMIC DNA]</scope>
    <source>
        <strain evidence="2 3">NEAU-YY642</strain>
    </source>
</reference>
<dbReference type="Gene3D" id="3.90.180.10">
    <property type="entry name" value="Medium-chain alcohol dehydrogenases, catalytic domain"/>
    <property type="match status" value="1"/>
</dbReference>
<dbReference type="PANTHER" id="PTHR11695">
    <property type="entry name" value="ALCOHOL DEHYDROGENASE RELATED"/>
    <property type="match status" value="1"/>
</dbReference>
<accession>A0A3M2M688</accession>
<dbReference type="Pfam" id="PF08240">
    <property type="entry name" value="ADH_N"/>
    <property type="match status" value="1"/>
</dbReference>
<dbReference type="Proteomes" id="UP000278673">
    <property type="component" value="Unassembled WGS sequence"/>
</dbReference>
<dbReference type="AlphaFoldDB" id="A0A3M2M688"/>
<dbReference type="GO" id="GO:0016491">
    <property type="term" value="F:oxidoreductase activity"/>
    <property type="evidence" value="ECO:0007669"/>
    <property type="project" value="InterPro"/>
</dbReference>
<sequence length="315" mass="32322">MPETMTAAVATSPGEIRLTEVDRPAPWLGEVLVQVRAAGINPADCRAAAGRGLPVEHPFPLGWEMAGVVRAVGPMVTRFAPGDEVLGLLRFPRPGGCHAEFVTAPTRQLALRPAALSPEAAAALPLAGLTAWQALTEVARVEAGQRVLVTAAGGGVGHLAVRLARRLGATVIATASEGKHALVRGWGADEVIDHTRKDPATEVADVDVVLDLLGGRETERLLGTPRPGGVLVRVAGGDPAPFAGADGRRGVPMLVEPDHAALAELASLAAGGEVEVLVERTWPLAELPAAYAAVEAGHAVGKTVLTVDACELPAG</sequence>
<proteinExistence type="predicted"/>
<evidence type="ECO:0000313" key="3">
    <source>
        <dbReference type="Proteomes" id="UP000278673"/>
    </source>
</evidence>
<dbReference type="Gene3D" id="3.40.50.720">
    <property type="entry name" value="NAD(P)-binding Rossmann-like Domain"/>
    <property type="match status" value="1"/>
</dbReference>
<dbReference type="EMBL" id="RFFJ01000010">
    <property type="protein sequence ID" value="RMI45207.1"/>
    <property type="molecule type" value="Genomic_DNA"/>
</dbReference>
<dbReference type="InterPro" id="IPR050700">
    <property type="entry name" value="YIM1/Zinc_Alcohol_DH_Fams"/>
</dbReference>
<comment type="caution">
    <text evidence="2">The sequence shown here is derived from an EMBL/GenBank/DDBJ whole genome shotgun (WGS) entry which is preliminary data.</text>
</comment>
<feature type="domain" description="Enoyl reductase (ER)" evidence="1">
    <location>
        <begin position="11"/>
        <end position="305"/>
    </location>
</feature>
<dbReference type="InterPro" id="IPR011032">
    <property type="entry name" value="GroES-like_sf"/>
</dbReference>
<dbReference type="SUPFAM" id="SSF51735">
    <property type="entry name" value="NAD(P)-binding Rossmann-fold domains"/>
    <property type="match status" value="1"/>
</dbReference>
<dbReference type="CDD" id="cd05289">
    <property type="entry name" value="MDR_like_2"/>
    <property type="match status" value="1"/>
</dbReference>
<dbReference type="PANTHER" id="PTHR11695:SF294">
    <property type="entry name" value="RETICULON-4-INTERACTING PROTEIN 1, MITOCHONDRIAL"/>
    <property type="match status" value="1"/>
</dbReference>
<evidence type="ECO:0000259" key="1">
    <source>
        <dbReference type="SMART" id="SM00829"/>
    </source>
</evidence>
<dbReference type="Pfam" id="PF13602">
    <property type="entry name" value="ADH_zinc_N_2"/>
    <property type="match status" value="1"/>
</dbReference>
<dbReference type="RefSeq" id="WP_122182388.1">
    <property type="nucleotide sequence ID" value="NZ_RFFJ01000010.1"/>
</dbReference>
<protein>
    <submittedName>
        <fullName evidence="2">NADP-dependent oxidoreductase</fullName>
    </submittedName>
</protein>
<dbReference type="InterPro" id="IPR036291">
    <property type="entry name" value="NAD(P)-bd_dom_sf"/>
</dbReference>
<dbReference type="InterPro" id="IPR013154">
    <property type="entry name" value="ADH-like_N"/>
</dbReference>
<organism evidence="2 3">
    <name type="scientific">Streptomyces triticirhizae</name>
    <dbReference type="NCBI Taxonomy" id="2483353"/>
    <lineage>
        <taxon>Bacteria</taxon>
        <taxon>Bacillati</taxon>
        <taxon>Actinomycetota</taxon>
        <taxon>Actinomycetes</taxon>
        <taxon>Kitasatosporales</taxon>
        <taxon>Streptomycetaceae</taxon>
        <taxon>Streptomyces</taxon>
    </lineage>
</organism>
<keyword evidence="3" id="KW-1185">Reference proteome</keyword>
<dbReference type="SMART" id="SM00829">
    <property type="entry name" value="PKS_ER"/>
    <property type="match status" value="1"/>
</dbReference>
<evidence type="ECO:0000313" key="2">
    <source>
        <dbReference type="EMBL" id="RMI45207.1"/>
    </source>
</evidence>
<dbReference type="SUPFAM" id="SSF50129">
    <property type="entry name" value="GroES-like"/>
    <property type="match status" value="1"/>
</dbReference>